<gene>
    <name evidence="3" type="ORF">EIN_226820</name>
</gene>
<proteinExistence type="predicted"/>
<sequence>MLLFFAFLIVTPFVCGKQGDYNEPIPLTIPTKSEMVEISDTITPTTNCGLSNYYITAYQFDSPLYTKIHITLEQPIEGVKVVLEESQNKECTLIEQSQQFTVTNVNQYKLLFASDKTTKEQYGFTIHFQNIDENELPNILVEDLPFYEYITVFPAVNGTSDKCSEEFTDPIQREIFGRTFQVSFAHDWNIEVNTCGHADGLMAINVIDDKSECVIYKDTYTTGDLTCAGGVGARTTFDIHPSGPVYVHIGFIVEDLTSSNRSFMVNFTRLGDVQREQEDWELWMWFGIITAVIIVFIALVMGTIFLYTWIKHKKKHNDDVKLKYSSF</sequence>
<dbReference type="EMBL" id="KB206756">
    <property type="protein sequence ID" value="ELP88299.1"/>
    <property type="molecule type" value="Genomic_DNA"/>
</dbReference>
<dbReference type="VEuPathDB" id="AmoebaDB:EIN_226820"/>
<feature type="transmembrane region" description="Helical" evidence="1">
    <location>
        <begin position="282"/>
        <end position="307"/>
    </location>
</feature>
<dbReference type="GeneID" id="14887024"/>
<dbReference type="KEGG" id="eiv:EIN_226820"/>
<organism evidence="3 4">
    <name type="scientific">Entamoeba invadens IP1</name>
    <dbReference type="NCBI Taxonomy" id="370355"/>
    <lineage>
        <taxon>Eukaryota</taxon>
        <taxon>Amoebozoa</taxon>
        <taxon>Evosea</taxon>
        <taxon>Archamoebae</taxon>
        <taxon>Mastigamoebida</taxon>
        <taxon>Entamoebidae</taxon>
        <taxon>Entamoeba</taxon>
    </lineage>
</organism>
<evidence type="ECO:0000313" key="3">
    <source>
        <dbReference type="EMBL" id="ELP88299.1"/>
    </source>
</evidence>
<protein>
    <recommendedName>
        <fullName evidence="5">CUB domain-containing protein</fullName>
    </recommendedName>
</protein>
<feature type="chain" id="PRO_5001980163" description="CUB domain-containing protein" evidence="2">
    <location>
        <begin position="17"/>
        <end position="327"/>
    </location>
</feature>
<evidence type="ECO:0008006" key="5">
    <source>
        <dbReference type="Google" id="ProtNLM"/>
    </source>
</evidence>
<dbReference type="RefSeq" id="XP_004255070.1">
    <property type="nucleotide sequence ID" value="XM_004255022.1"/>
</dbReference>
<keyword evidence="4" id="KW-1185">Reference proteome</keyword>
<name>A0A0A1U2P5_ENTIV</name>
<keyword evidence="1" id="KW-1133">Transmembrane helix</keyword>
<keyword evidence="1" id="KW-0472">Membrane</keyword>
<evidence type="ECO:0000313" key="4">
    <source>
        <dbReference type="Proteomes" id="UP000014680"/>
    </source>
</evidence>
<feature type="signal peptide" evidence="2">
    <location>
        <begin position="1"/>
        <end position="16"/>
    </location>
</feature>
<dbReference type="AlphaFoldDB" id="A0A0A1U2P5"/>
<evidence type="ECO:0000256" key="1">
    <source>
        <dbReference type="SAM" id="Phobius"/>
    </source>
</evidence>
<reference evidence="3 4" key="1">
    <citation type="submission" date="2012-10" db="EMBL/GenBank/DDBJ databases">
        <authorList>
            <person name="Zafar N."/>
            <person name="Inman J."/>
            <person name="Hall N."/>
            <person name="Lorenzi H."/>
            <person name="Caler E."/>
        </authorList>
    </citation>
    <scope>NUCLEOTIDE SEQUENCE [LARGE SCALE GENOMIC DNA]</scope>
    <source>
        <strain evidence="3 4">IP1</strain>
    </source>
</reference>
<keyword evidence="1" id="KW-0812">Transmembrane</keyword>
<dbReference type="Proteomes" id="UP000014680">
    <property type="component" value="Unassembled WGS sequence"/>
</dbReference>
<keyword evidence="2" id="KW-0732">Signal</keyword>
<accession>A0A0A1U2P5</accession>
<evidence type="ECO:0000256" key="2">
    <source>
        <dbReference type="SAM" id="SignalP"/>
    </source>
</evidence>